<protein>
    <submittedName>
        <fullName evidence="3">BFD-like [2Fe-2S] binding domain protein</fullName>
    </submittedName>
</protein>
<sequence>MIVCHCTNISDHDIRAAIDWMRTSDPYAVITPGKIYHALGKSADCGGCMPLFLDSMRSSDKLEVPMQLRALRSEVTQENADEGRPQGHRISQQISAA</sequence>
<dbReference type="InterPro" id="IPR007419">
    <property type="entry name" value="BFD-like_2Fe2S-bd_dom"/>
</dbReference>
<keyword evidence="4" id="KW-1185">Reference proteome</keyword>
<evidence type="ECO:0000259" key="2">
    <source>
        <dbReference type="Pfam" id="PF04324"/>
    </source>
</evidence>
<dbReference type="Gene3D" id="1.10.10.1100">
    <property type="entry name" value="BFD-like [2Fe-2S]-binding domain"/>
    <property type="match status" value="1"/>
</dbReference>
<dbReference type="Pfam" id="PF04324">
    <property type="entry name" value="Fer2_BFD"/>
    <property type="match status" value="1"/>
</dbReference>
<dbReference type="AlphaFoldDB" id="A0A0P1E8I9"/>
<dbReference type="InterPro" id="IPR041854">
    <property type="entry name" value="BFD-like_2Fe2S-bd_dom_sf"/>
</dbReference>
<organism evidence="3 4">
    <name type="scientific">Ruegeria atlantica</name>
    <dbReference type="NCBI Taxonomy" id="81569"/>
    <lineage>
        <taxon>Bacteria</taxon>
        <taxon>Pseudomonadati</taxon>
        <taxon>Pseudomonadota</taxon>
        <taxon>Alphaproteobacteria</taxon>
        <taxon>Rhodobacterales</taxon>
        <taxon>Roseobacteraceae</taxon>
        <taxon>Ruegeria</taxon>
    </lineage>
</organism>
<proteinExistence type="predicted"/>
<feature type="domain" description="BFD-like [2Fe-2S]-binding" evidence="2">
    <location>
        <begin position="2"/>
        <end position="50"/>
    </location>
</feature>
<gene>
    <name evidence="3" type="ORF">RUM4293_04325</name>
</gene>
<dbReference type="EMBL" id="CYPS01000067">
    <property type="protein sequence ID" value="CUH45411.1"/>
    <property type="molecule type" value="Genomic_DNA"/>
</dbReference>
<evidence type="ECO:0000313" key="3">
    <source>
        <dbReference type="EMBL" id="CUH45411.1"/>
    </source>
</evidence>
<feature type="region of interest" description="Disordered" evidence="1">
    <location>
        <begin position="75"/>
        <end position="97"/>
    </location>
</feature>
<evidence type="ECO:0000256" key="1">
    <source>
        <dbReference type="SAM" id="MobiDB-lite"/>
    </source>
</evidence>
<name>A0A0P1E8I9_9RHOB</name>
<accession>A0A0P1E8I9</accession>
<dbReference type="Proteomes" id="UP000050786">
    <property type="component" value="Unassembled WGS sequence"/>
</dbReference>
<evidence type="ECO:0000313" key="4">
    <source>
        <dbReference type="Proteomes" id="UP000050786"/>
    </source>
</evidence>
<dbReference type="RefSeq" id="WP_082649388.1">
    <property type="nucleotide sequence ID" value="NZ_CANLTD010000014.1"/>
</dbReference>
<reference evidence="4" key="1">
    <citation type="submission" date="2015-09" db="EMBL/GenBank/DDBJ databases">
        <authorList>
            <person name="Rodrigo-Torres L."/>
            <person name="Arahal D.R."/>
        </authorList>
    </citation>
    <scope>NUCLEOTIDE SEQUENCE [LARGE SCALE GENOMIC DNA]</scope>
    <source>
        <strain evidence="4">CECT 4293</strain>
    </source>
</reference>